<accession>A0A1G6ZXL0</accession>
<gene>
    <name evidence="1" type="ORF">SAMN04487894_1206</name>
</gene>
<evidence type="ECO:0000313" key="1">
    <source>
        <dbReference type="EMBL" id="SDE07398.1"/>
    </source>
</evidence>
<sequence length="114" mass="13560">MNDIGKEGKKCSKIRIRIMRYRNSFEWKPWYLHHTHYNRVVNSGCAIITTSIAIRPDLHSKRLHPQRMLLLVWKGISGNRAGHSYSQYRIQSYYTLKNNKYLKPGIIYGYIAFQ</sequence>
<evidence type="ECO:0000313" key="2">
    <source>
        <dbReference type="Proteomes" id="UP000198757"/>
    </source>
</evidence>
<reference evidence="2" key="1">
    <citation type="submission" date="2016-10" db="EMBL/GenBank/DDBJ databases">
        <authorList>
            <person name="Varghese N."/>
            <person name="Submissions S."/>
        </authorList>
    </citation>
    <scope>NUCLEOTIDE SEQUENCE [LARGE SCALE GENOMIC DNA]</scope>
    <source>
        <strain evidence="2">DSM 25811 / CCM 8410 / LMG 26954 / E90</strain>
    </source>
</reference>
<dbReference type="Proteomes" id="UP000198757">
    <property type="component" value="Unassembled WGS sequence"/>
</dbReference>
<keyword evidence="2" id="KW-1185">Reference proteome</keyword>
<name>A0A1G6ZXL0_NIADE</name>
<dbReference type="EMBL" id="FMZO01000020">
    <property type="protein sequence ID" value="SDE07398.1"/>
    <property type="molecule type" value="Genomic_DNA"/>
</dbReference>
<organism evidence="1 2">
    <name type="scientific">Niabella drilacis (strain DSM 25811 / CCM 8410 / CCUG 62505 / LMG 26954 / E90)</name>
    <dbReference type="NCBI Taxonomy" id="1285928"/>
    <lineage>
        <taxon>Bacteria</taxon>
        <taxon>Pseudomonadati</taxon>
        <taxon>Bacteroidota</taxon>
        <taxon>Chitinophagia</taxon>
        <taxon>Chitinophagales</taxon>
        <taxon>Chitinophagaceae</taxon>
        <taxon>Niabella</taxon>
    </lineage>
</organism>
<protein>
    <submittedName>
        <fullName evidence="1">Uncharacterized protein</fullName>
    </submittedName>
</protein>
<dbReference type="AlphaFoldDB" id="A0A1G6ZXL0"/>
<proteinExistence type="predicted"/>